<dbReference type="PANTHER" id="PTHR43294:SF13">
    <property type="entry name" value="SODIUM_POTASSIUM-TRANSPORTING ATPASE SUBUNIT ALPHA"/>
    <property type="match status" value="1"/>
</dbReference>
<reference evidence="7 8" key="1">
    <citation type="submission" date="2023-03" db="EMBL/GenBank/DDBJ databases">
        <title>Genome insight into feeding habits of ladybird beetles.</title>
        <authorList>
            <person name="Li H.-S."/>
            <person name="Huang Y.-H."/>
            <person name="Pang H."/>
        </authorList>
    </citation>
    <scope>NUCLEOTIDE SEQUENCE [LARGE SCALE GENOMIC DNA]</scope>
    <source>
        <strain evidence="7">SYSU_2023b</strain>
        <tissue evidence="7">Whole body</tissue>
    </source>
</reference>
<dbReference type="FunFam" id="1.20.1110.10:FF:000038">
    <property type="entry name" value="Sodium/potassium-transporting ATPase subunit alpha"/>
    <property type="match status" value="1"/>
</dbReference>
<organism evidence="7 8">
    <name type="scientific">Henosepilachna vigintioctopunctata</name>
    <dbReference type="NCBI Taxonomy" id="420089"/>
    <lineage>
        <taxon>Eukaryota</taxon>
        <taxon>Metazoa</taxon>
        <taxon>Ecdysozoa</taxon>
        <taxon>Arthropoda</taxon>
        <taxon>Hexapoda</taxon>
        <taxon>Insecta</taxon>
        <taxon>Pterygota</taxon>
        <taxon>Neoptera</taxon>
        <taxon>Endopterygota</taxon>
        <taxon>Coleoptera</taxon>
        <taxon>Polyphaga</taxon>
        <taxon>Cucujiformia</taxon>
        <taxon>Coccinelloidea</taxon>
        <taxon>Coccinellidae</taxon>
        <taxon>Epilachninae</taxon>
        <taxon>Epilachnini</taxon>
        <taxon>Henosepilachna</taxon>
    </lineage>
</organism>
<dbReference type="GO" id="GO:0006883">
    <property type="term" value="P:intracellular sodium ion homeostasis"/>
    <property type="evidence" value="ECO:0007669"/>
    <property type="project" value="TreeGrafter"/>
</dbReference>
<keyword evidence="8" id="KW-1185">Reference proteome</keyword>
<comment type="caution">
    <text evidence="7">The sequence shown here is derived from an EMBL/GenBank/DDBJ whole genome shotgun (WGS) entry which is preliminary data.</text>
</comment>
<gene>
    <name evidence="7" type="ORF">WA026_011583</name>
</gene>
<dbReference type="Gene3D" id="3.40.50.1000">
    <property type="entry name" value="HAD superfamily/HAD-like"/>
    <property type="match status" value="1"/>
</dbReference>
<evidence type="ECO:0000256" key="1">
    <source>
        <dbReference type="ARBA" id="ARBA00004651"/>
    </source>
</evidence>
<keyword evidence="5" id="KW-1133">Transmembrane helix</keyword>
<evidence type="ECO:0000256" key="4">
    <source>
        <dbReference type="ARBA" id="ARBA00023201"/>
    </source>
</evidence>
<proteinExistence type="predicted"/>
<evidence type="ECO:0000256" key="3">
    <source>
        <dbReference type="ARBA" id="ARBA00023053"/>
    </source>
</evidence>
<dbReference type="SUPFAM" id="SSF81665">
    <property type="entry name" value="Calcium ATPase, transmembrane domain M"/>
    <property type="match status" value="1"/>
</dbReference>
<feature type="transmembrane region" description="Helical" evidence="5">
    <location>
        <begin position="250"/>
        <end position="267"/>
    </location>
</feature>
<dbReference type="PRINTS" id="PR00121">
    <property type="entry name" value="NAKATPASE"/>
</dbReference>
<keyword evidence="3" id="KW-0915">Sodium</keyword>
<keyword evidence="4" id="KW-0813">Transport</keyword>
<dbReference type="GO" id="GO:1902600">
    <property type="term" value="P:proton transmembrane transport"/>
    <property type="evidence" value="ECO:0007669"/>
    <property type="project" value="TreeGrafter"/>
</dbReference>
<dbReference type="InterPro" id="IPR006068">
    <property type="entry name" value="ATPase_P-typ_cation-transptr_C"/>
</dbReference>
<dbReference type="InterPro" id="IPR023214">
    <property type="entry name" value="HAD_sf"/>
</dbReference>
<dbReference type="Proteomes" id="UP001431783">
    <property type="component" value="Unassembled WGS sequence"/>
</dbReference>
<feature type="transmembrane region" description="Helical" evidence="5">
    <location>
        <begin position="116"/>
        <end position="139"/>
    </location>
</feature>
<dbReference type="InterPro" id="IPR023298">
    <property type="entry name" value="ATPase_P-typ_TM_dom_sf"/>
</dbReference>
<comment type="subcellular location">
    <subcellularLocation>
        <location evidence="1">Cell membrane</location>
        <topology evidence="1">Multi-pass membrane protein</topology>
    </subcellularLocation>
</comment>
<dbReference type="PANTHER" id="PTHR43294">
    <property type="entry name" value="SODIUM/POTASSIUM-TRANSPORTING ATPASE SUBUNIT ALPHA"/>
    <property type="match status" value="1"/>
</dbReference>
<feature type="transmembrane region" description="Helical" evidence="5">
    <location>
        <begin position="186"/>
        <end position="204"/>
    </location>
</feature>
<feature type="transmembrane region" description="Helical" evidence="5">
    <location>
        <begin position="216"/>
        <end position="238"/>
    </location>
</feature>
<dbReference type="EMBL" id="JARQZJ010000005">
    <property type="protein sequence ID" value="KAK9871315.1"/>
    <property type="molecule type" value="Genomic_DNA"/>
</dbReference>
<dbReference type="GO" id="GO:0030007">
    <property type="term" value="P:intracellular potassium ion homeostasis"/>
    <property type="evidence" value="ECO:0007669"/>
    <property type="project" value="TreeGrafter"/>
</dbReference>
<dbReference type="Gene3D" id="1.20.1110.10">
    <property type="entry name" value="Calcium-transporting ATPase, transmembrane domain"/>
    <property type="match status" value="1"/>
</dbReference>
<evidence type="ECO:0000313" key="8">
    <source>
        <dbReference type="Proteomes" id="UP001431783"/>
    </source>
</evidence>
<dbReference type="AlphaFoldDB" id="A0AAW1TM10"/>
<sequence>MGISGSEVSKQSADMILLDDNFASIITGVEEGRRIFDNLKKSIAYTLASNVPEILPFLAFVILNIPLPLGVMAILCIDLLTDMLPAISLAYEKAESDIMSRPPRDPEEDKLVTPKLYFLAYGHIGMIEAMCGFFIYFVIMAEHGFRPMDLFKLREEWDSPHINDLMDSYGQEWSFQSRKTLEYTCYTAFMISVVVTQWADLLVCKTRINSIVEQGMGNMILNISLVVETVVACMLSYLPLMNYLKFYPVMLRWWLYCIPFAILIIIFDEFRKWRMRRNPTGYFHQCTYY</sequence>
<dbReference type="GO" id="GO:1990573">
    <property type="term" value="P:potassium ion import across plasma membrane"/>
    <property type="evidence" value="ECO:0007669"/>
    <property type="project" value="TreeGrafter"/>
</dbReference>
<keyword evidence="5" id="KW-0472">Membrane</keyword>
<name>A0AAW1TM10_9CUCU</name>
<evidence type="ECO:0000259" key="6">
    <source>
        <dbReference type="Pfam" id="PF00689"/>
    </source>
</evidence>
<evidence type="ECO:0000313" key="7">
    <source>
        <dbReference type="EMBL" id="KAK9871315.1"/>
    </source>
</evidence>
<keyword evidence="5" id="KW-0812">Transmembrane</keyword>
<keyword evidence="4" id="KW-0739">Sodium transport</keyword>
<dbReference type="GO" id="GO:0005886">
    <property type="term" value="C:plasma membrane"/>
    <property type="evidence" value="ECO:0007669"/>
    <property type="project" value="UniProtKB-SubCell"/>
</dbReference>
<accession>A0AAW1TM10</accession>
<keyword evidence="4" id="KW-0406">Ion transport</keyword>
<protein>
    <recommendedName>
        <fullName evidence="6">Cation-transporting P-type ATPase C-terminal domain-containing protein</fullName>
    </recommendedName>
</protein>
<feature type="domain" description="Cation-transporting P-type ATPase C-terminal" evidence="6">
    <location>
        <begin position="66"/>
        <end position="273"/>
    </location>
</feature>
<evidence type="ECO:0000256" key="5">
    <source>
        <dbReference type="SAM" id="Phobius"/>
    </source>
</evidence>
<dbReference type="GO" id="GO:0036376">
    <property type="term" value="P:sodium ion export across plasma membrane"/>
    <property type="evidence" value="ECO:0007669"/>
    <property type="project" value="TreeGrafter"/>
</dbReference>
<evidence type="ECO:0000256" key="2">
    <source>
        <dbReference type="ARBA" id="ARBA00022475"/>
    </source>
</evidence>
<keyword evidence="2" id="KW-1003">Cell membrane</keyword>
<dbReference type="GO" id="GO:0005391">
    <property type="term" value="F:P-type sodium:potassium-exchanging transporter activity"/>
    <property type="evidence" value="ECO:0007669"/>
    <property type="project" value="TreeGrafter"/>
</dbReference>
<dbReference type="InterPro" id="IPR050510">
    <property type="entry name" value="Cation_transp_ATPase_P-type"/>
</dbReference>
<dbReference type="Pfam" id="PF00689">
    <property type="entry name" value="Cation_ATPase_C"/>
    <property type="match status" value="1"/>
</dbReference>